<reference evidence="1 2" key="1">
    <citation type="submission" date="2023-03" db="EMBL/GenBank/DDBJ databases">
        <authorList>
            <person name="Kaur S."/>
            <person name="Espinosa-Saiz D."/>
            <person name="Velazquez E."/>
            <person name="Menendez E."/>
            <person name="diCenzo G.C."/>
        </authorList>
    </citation>
    <scope>NUCLEOTIDE SEQUENCE [LARGE SCALE GENOMIC DNA]</scope>
    <source>
        <strain evidence="1 2">LMG 27395</strain>
    </source>
</reference>
<sequence>MKGISRRHLLRLASRLPVIGFASALSNACARTAQAKSSDGNGPPTFIKGVWQQPAEKMALWKARGINTLFAVNGGGDVGLWTKEANKQDLYMVREPVGISYSAPKPSFLVIDRAAFEQDLHEPRLLALALMDEPSNPKPGGKDITYEEVWLRPDEIDVIARDWSVSGKPLWINHVGAHVNNVYLDKIMSDYADSRYIDWLSHDCYPIASGDALTLELDGYTSTHQGHAIDRMSRWSAGKPQFSFIALTQFNGQVGRETTPSEFRAQAWSSIIHGATGLIYFSFKFSPEFSYDATPPELASELAVLHSQIDEISDILMDVGRGGRRPSFLLRSVRGSETQLAPGLPHPFEGCQIRTDDGEYKIILNLSDDAAELTYSPWGLYSLRFAPYECRRGFAAAELISK</sequence>
<name>A0ABY8CQK2_9HYPH</name>
<organism evidence="1 2">
    <name type="scientific">Sinorhizobium numidicum</name>
    <dbReference type="NCBI Taxonomy" id="680248"/>
    <lineage>
        <taxon>Bacteria</taxon>
        <taxon>Pseudomonadati</taxon>
        <taxon>Pseudomonadota</taxon>
        <taxon>Alphaproteobacteria</taxon>
        <taxon>Hyphomicrobiales</taxon>
        <taxon>Rhizobiaceae</taxon>
        <taxon>Sinorhizobium/Ensifer group</taxon>
        <taxon>Sinorhizobium</taxon>
    </lineage>
</organism>
<dbReference type="Gene3D" id="3.20.20.80">
    <property type="entry name" value="Glycosidases"/>
    <property type="match status" value="1"/>
</dbReference>
<dbReference type="InterPro" id="IPR006311">
    <property type="entry name" value="TAT_signal"/>
</dbReference>
<keyword evidence="2" id="KW-1185">Reference proteome</keyword>
<evidence type="ECO:0000313" key="1">
    <source>
        <dbReference type="EMBL" id="WEX80931.1"/>
    </source>
</evidence>
<dbReference type="RefSeq" id="WP_280731654.1">
    <property type="nucleotide sequence ID" value="NZ_CP120367.1"/>
</dbReference>
<protein>
    <recommendedName>
        <fullName evidence="3">Glycoside hydrolase family 42 N-terminal domain-containing protein</fullName>
    </recommendedName>
</protein>
<accession>A0ABY8CQK2</accession>
<dbReference type="PROSITE" id="PS51318">
    <property type="entry name" value="TAT"/>
    <property type="match status" value="1"/>
</dbReference>
<proteinExistence type="predicted"/>
<evidence type="ECO:0008006" key="3">
    <source>
        <dbReference type="Google" id="ProtNLM"/>
    </source>
</evidence>
<evidence type="ECO:0000313" key="2">
    <source>
        <dbReference type="Proteomes" id="UP001235547"/>
    </source>
</evidence>
<dbReference type="EMBL" id="CP120370">
    <property type="protein sequence ID" value="WEX80931.1"/>
    <property type="molecule type" value="Genomic_DNA"/>
</dbReference>
<dbReference type="Proteomes" id="UP001235547">
    <property type="component" value="Chromosome 2"/>
</dbReference>
<gene>
    <name evidence="1" type="ORF">PYH38_000253</name>
</gene>